<evidence type="ECO:0000256" key="1">
    <source>
        <dbReference type="SAM" id="Phobius"/>
    </source>
</evidence>
<accession>A0A399FXC3</accession>
<reference evidence="2 3" key="1">
    <citation type="submission" date="2018-08" db="EMBL/GenBank/DDBJ databases">
        <title>Draft genome of candidate division NPL-UPA2 bacterium Unc8 that adapted to ultra-basic serpentinizing groundwater.</title>
        <authorList>
            <person name="Ishii S."/>
            <person name="Suzuki S."/>
            <person name="Nealson K.H."/>
        </authorList>
    </citation>
    <scope>NUCLEOTIDE SEQUENCE [LARGE SCALE GENOMIC DNA]</scope>
    <source>
        <strain evidence="2">Unc8</strain>
    </source>
</reference>
<dbReference type="EMBL" id="NDHY01000010">
    <property type="protein sequence ID" value="RIH99871.1"/>
    <property type="molecule type" value="Genomic_DNA"/>
</dbReference>
<feature type="transmembrane region" description="Helical" evidence="1">
    <location>
        <begin position="6"/>
        <end position="29"/>
    </location>
</feature>
<dbReference type="AlphaFoldDB" id="A0A399FXC3"/>
<comment type="caution">
    <text evidence="2">The sequence shown here is derived from an EMBL/GenBank/DDBJ whole genome shotgun (WGS) entry which is preliminary data.</text>
</comment>
<gene>
    <name evidence="2" type="ORF">B9J77_04305</name>
</gene>
<keyword evidence="1" id="KW-1133">Transmembrane helix</keyword>
<organism evidence="2 3">
    <name type="scientific">candidate division NPL-UPA2 bacterium Unc8</name>
    <dbReference type="NCBI Taxonomy" id="1980939"/>
    <lineage>
        <taxon>Bacteria</taxon>
    </lineage>
</organism>
<dbReference type="Proteomes" id="UP000266287">
    <property type="component" value="Unassembled WGS sequence"/>
</dbReference>
<proteinExistence type="predicted"/>
<keyword evidence="1" id="KW-0812">Transmembrane</keyword>
<feature type="transmembrane region" description="Helical" evidence="1">
    <location>
        <begin position="41"/>
        <end position="61"/>
    </location>
</feature>
<sequence length="64" mass="6849">MRTWAIAAGVVAGVSLILGIISRILLVPISFGFVTLEAITFLRFTNTCLLAAIFLTALRIAEAK</sequence>
<name>A0A399FXC3_UNCN2</name>
<evidence type="ECO:0000313" key="3">
    <source>
        <dbReference type="Proteomes" id="UP000266287"/>
    </source>
</evidence>
<protein>
    <submittedName>
        <fullName evidence="2">Uncharacterized protein</fullName>
    </submittedName>
</protein>
<evidence type="ECO:0000313" key="2">
    <source>
        <dbReference type="EMBL" id="RIH99871.1"/>
    </source>
</evidence>
<keyword evidence="1" id="KW-0472">Membrane</keyword>